<name>A0A0A8JZY1_9HYPH</name>
<reference evidence="1 2" key="1">
    <citation type="submission" date="2014-09" db="EMBL/GenBank/DDBJ databases">
        <title>Genome sequencing of Methyloceanibacter caenitepidi Gela4.</title>
        <authorList>
            <person name="Takeuchi M."/>
            <person name="Susumu S."/>
            <person name="Kamagata Y."/>
            <person name="Oshima K."/>
            <person name="Hattori M."/>
            <person name="Iwasaki W."/>
        </authorList>
    </citation>
    <scope>NUCLEOTIDE SEQUENCE [LARGE SCALE GENOMIC DNA]</scope>
    <source>
        <strain evidence="1 2">Gela4</strain>
    </source>
</reference>
<gene>
    <name evidence="1" type="ORF">GL4_0677</name>
</gene>
<sequence length="41" mass="4310">MRFGPALRAAHTQLHSVQTMERGLAAAAARRWGSSTGSTLG</sequence>
<dbReference type="Proteomes" id="UP000031643">
    <property type="component" value="Chromosome"/>
</dbReference>
<evidence type="ECO:0000313" key="1">
    <source>
        <dbReference type="EMBL" id="BAQ16140.1"/>
    </source>
</evidence>
<evidence type="ECO:0000313" key="2">
    <source>
        <dbReference type="Proteomes" id="UP000031643"/>
    </source>
</evidence>
<dbReference type="AlphaFoldDB" id="A0A0A8JZY1"/>
<keyword evidence="2" id="KW-1185">Reference proteome</keyword>
<organism evidence="1 2">
    <name type="scientific">Methyloceanibacter caenitepidi</name>
    <dbReference type="NCBI Taxonomy" id="1384459"/>
    <lineage>
        <taxon>Bacteria</taxon>
        <taxon>Pseudomonadati</taxon>
        <taxon>Pseudomonadota</taxon>
        <taxon>Alphaproteobacteria</taxon>
        <taxon>Hyphomicrobiales</taxon>
        <taxon>Hyphomicrobiaceae</taxon>
        <taxon>Methyloceanibacter</taxon>
    </lineage>
</organism>
<dbReference type="HOGENOM" id="CLU_3272608_0_0_5"/>
<dbReference type="EMBL" id="AP014648">
    <property type="protein sequence ID" value="BAQ16140.1"/>
    <property type="molecule type" value="Genomic_DNA"/>
</dbReference>
<proteinExistence type="predicted"/>
<dbReference type="KEGG" id="mcg:GL4_0677"/>
<protein>
    <submittedName>
        <fullName evidence="1">Uncharacterized protein</fullName>
    </submittedName>
</protein>
<accession>A0A0A8JZY1</accession>